<name>A0A7G9A4U0_9VIRU</name>
<accession>A0A7G9A4U0</accession>
<organism evidence="1">
    <name type="scientific">Bacteriophage sp</name>
    <dbReference type="NCBI Taxonomy" id="38018"/>
    <lineage>
        <taxon>Viruses</taxon>
    </lineage>
</organism>
<dbReference type="EMBL" id="MT840191">
    <property type="protein sequence ID" value="QNL31763.1"/>
    <property type="molecule type" value="Genomic_DNA"/>
</dbReference>
<evidence type="ECO:0000313" key="1">
    <source>
        <dbReference type="EMBL" id="QNL31763.1"/>
    </source>
</evidence>
<proteinExistence type="predicted"/>
<reference evidence="1" key="1">
    <citation type="submission" date="2020-07" db="EMBL/GenBank/DDBJ databases">
        <title>Dissolved microcystin release linked to lysis of a Microcystis spp. bloom in Lake Erie (USA) attributed to a novel cyanophage.</title>
        <authorList>
            <person name="McKindles K.M."/>
            <person name="Manes M.A."/>
            <person name="DeMarco J.R."/>
            <person name="McClure A."/>
            <person name="McKay R.M."/>
            <person name="Davis T.W."/>
            <person name="Bullerjahn G.S."/>
        </authorList>
    </citation>
    <scope>NUCLEOTIDE SEQUENCE</scope>
</reference>
<protein>
    <submittedName>
        <fullName evidence="1">Uncharacterized protein</fullName>
    </submittedName>
</protein>
<sequence>MIFSIDDLLLFAPSVSLPEDAVTGAIYFVQSIVEGDRGADRPLEITRHREKLKVNLKFQNFRLTYVSINTPLVSNPAPIIKARLGNVTDGFNRAIATDSWQTLTSNDYMIDVDGQIHLSTAISRSWGYWGYHGYSREPYPEFSEADVEYSSGINFSQDTRQTREIKAAFGRILDWVSNTGSFKGVSSVELPFEEAKISYGTGQLGTIPDDLLMVFKKYRPISL</sequence>